<evidence type="ECO:0000313" key="3">
    <source>
        <dbReference type="Proteomes" id="UP000053467"/>
    </source>
</evidence>
<reference evidence="3" key="1">
    <citation type="journal article" date="2015" name="MBio">
        <title>Genome-Resolved Metagenomic Analysis Reveals Roles for Candidate Phyla and Other Microbial Community Members in Biogeochemical Transformations in Oil Reservoirs.</title>
        <authorList>
            <person name="Hu P."/>
            <person name="Tom L."/>
            <person name="Singh A."/>
            <person name="Thomas B.C."/>
            <person name="Baker B.J."/>
            <person name="Piceno Y.M."/>
            <person name="Andersen G.L."/>
            <person name="Banfield J.F."/>
        </authorList>
    </citation>
    <scope>NUCLEOTIDE SEQUENCE [LARGE SCALE GENOMIC DNA]</scope>
</reference>
<evidence type="ECO:0000313" key="2">
    <source>
        <dbReference type="EMBL" id="KUK88206.1"/>
    </source>
</evidence>
<dbReference type="Proteomes" id="UP000053467">
    <property type="component" value="Unassembled WGS sequence"/>
</dbReference>
<feature type="signal peptide" evidence="1">
    <location>
        <begin position="1"/>
        <end position="19"/>
    </location>
</feature>
<accession>A0A101I3D0</accession>
<proteinExistence type="predicted"/>
<organism evidence="2 3">
    <name type="scientific">candidate division TA06 bacterium 34_109</name>
    <dbReference type="NCBI Taxonomy" id="1635277"/>
    <lineage>
        <taxon>Bacteria</taxon>
        <taxon>Bacteria division TA06</taxon>
    </lineage>
</organism>
<evidence type="ECO:0000256" key="1">
    <source>
        <dbReference type="SAM" id="SignalP"/>
    </source>
</evidence>
<keyword evidence="1" id="KW-0732">Signal</keyword>
<dbReference type="InterPro" id="IPR011042">
    <property type="entry name" value="6-blade_b-propeller_TolB-like"/>
</dbReference>
<comment type="caution">
    <text evidence="2">The sequence shown here is derived from an EMBL/GenBank/DDBJ whole genome shotgun (WGS) entry which is preliminary data.</text>
</comment>
<dbReference type="AlphaFoldDB" id="A0A101I3D0"/>
<name>A0A101I3D0_UNCT6</name>
<gene>
    <name evidence="2" type="ORF">XE03_0212</name>
</gene>
<sequence>MIRKIFVLSLLFFALVTSSQTLNLRVFTDMTNTYITSSKHFNFIYKKDLSNEIKNIVKISEGVYDTLKKIMKCEPPNRINLLITDQSDLPNGFSTPILNPTVNIYLANPDPTFIAKHENWVEYVLLHELTHTFHLTKTNPKFLSKMQNSCLYLPSVAQPMYFLEGYTVYNESTVKSGRLKDTYFEAILRTFFLESRKPPLDRAISYFDTEYPYGMLPYIYGPYIFDKMEEISKKDLSYITQIDPFTCLPFHILFPDIFFLIKNSYLPSTLLKLVYQDVEKKTKKLRENYTISEREKIFEDDNESSLPAFHKGKLYFIESYYHKRSRMVEYSNKKKKELFTLSYTTKFKVTDDFIIFDMLDIYDNVSYFFSIYTFDFKTKNIKKLPHTLRGFSPETYGDTLFFIRNKTDKNLLIIYSLKEEKVKDSIEFPSNYRFYSLTTKNGKDLLLSVYREGGYTDIMFFDVEKRFERFLTTDRATDFLPLWSEKDDGFYFLSDRDGLNTLFYFNLDSNRIYPRFRTLYNISNYDIDEVNNTLYFQDLTKDGDKIFKGKLENFEDKNYNLQKVEYKNYVPISKETSYSIKSKRYILPEFSGPGTYFFLPLFLPLFNDSVEIEDYLFLFPFFNVNSDISQSLSFITYGIFSFTHNVKDFSNSIQYYNSSQITLSQLKNDIFFSYDILNEGKNLGIKKYLPENYSLSGGMIFNDLKFKRTISLSPSFSILKNDSLKKGGFYLDLYFSKSESSTRSIIPSEGLKFNTNLYFSKILNDSFFDKGLDLKIQIFKSPNWRLAFFGIFETFLTENDSVEVLRPSLYGKMFLEKAKLKYTYFDEANLTSFSSKNLNIVKLGFLYTLVNINRGIPINIFISSPIKFSFLTISFNHSEGYSIDTNLRLSHSKFSINLVSDLFALGTVAPGIFLSYDHIIKKPNFGLTLSLF</sequence>
<dbReference type="SUPFAM" id="SSF69304">
    <property type="entry name" value="Tricorn protease N-terminal domain"/>
    <property type="match status" value="1"/>
</dbReference>
<protein>
    <submittedName>
        <fullName evidence="2">WD-40 repeat-containing protein</fullName>
    </submittedName>
</protein>
<feature type="chain" id="PRO_5007097099" evidence="1">
    <location>
        <begin position="20"/>
        <end position="932"/>
    </location>
</feature>
<dbReference type="EMBL" id="LGGX01000001">
    <property type="protein sequence ID" value="KUK88206.1"/>
    <property type="molecule type" value="Genomic_DNA"/>
</dbReference>
<dbReference type="Gene3D" id="2.120.10.30">
    <property type="entry name" value="TolB, C-terminal domain"/>
    <property type="match status" value="1"/>
</dbReference>